<evidence type="ECO:0000313" key="1">
    <source>
        <dbReference type="EMBL" id="KAL0007838.1"/>
    </source>
</evidence>
<comment type="caution">
    <text evidence="1">The sequence shown here is derived from an EMBL/GenBank/DDBJ whole genome shotgun (WGS) entry which is preliminary data.</text>
</comment>
<proteinExistence type="predicted"/>
<name>A0AAW2DDZ4_9ROSI</name>
<reference evidence="1 2" key="1">
    <citation type="submission" date="2024-01" db="EMBL/GenBank/DDBJ databases">
        <title>A telomere-to-telomere, gap-free genome of sweet tea (Lithocarpus litseifolius).</title>
        <authorList>
            <person name="Zhou J."/>
        </authorList>
    </citation>
    <scope>NUCLEOTIDE SEQUENCE [LARGE SCALE GENOMIC DNA]</scope>
    <source>
        <strain evidence="1">Zhou-2022a</strain>
        <tissue evidence="1">Leaf</tissue>
    </source>
</reference>
<dbReference type="EMBL" id="JAZDWU010000003">
    <property type="protein sequence ID" value="KAL0007838.1"/>
    <property type="molecule type" value="Genomic_DNA"/>
</dbReference>
<dbReference type="Proteomes" id="UP001459277">
    <property type="component" value="Unassembled WGS sequence"/>
</dbReference>
<sequence length="344" mass="40106">MKDEDTWIVKKLNPEHNCGRRFKNRFASSNWLGKHLVDDVRSDPNVKVSIIKDQVVNKFKGLTQMFDELMPGVDHRFCVQHLYNNFSKDYKGKLLKGRMWVNARATNMSEFQFEIGKIKKLNIKAWEWLVGKEPRFWTRAAFRRYPRCDALTNNGCENFNSQILEYRGKTIITMLEEIRLHLMAYYIKKKEKITRKLWLKVFMGSGASSSRFLVSGKEERRELLLLMRLGQGRVQCVFYGCSSSAARSILGVLLEGLREAAVTAFRLQFNQILVLSNCNFLVQLFNTGQTPDWDVKTLFADLESLKQRGLCFSFRWSPAFVLVNVHNMVVMASNAPIHYQWPQH</sequence>
<dbReference type="PANTHER" id="PTHR31973:SF187">
    <property type="entry name" value="MUTATOR TRANSPOSASE MUDRA PROTEIN"/>
    <property type="match status" value="1"/>
</dbReference>
<accession>A0AAW2DDZ4</accession>
<evidence type="ECO:0008006" key="3">
    <source>
        <dbReference type="Google" id="ProtNLM"/>
    </source>
</evidence>
<organism evidence="1 2">
    <name type="scientific">Lithocarpus litseifolius</name>
    <dbReference type="NCBI Taxonomy" id="425828"/>
    <lineage>
        <taxon>Eukaryota</taxon>
        <taxon>Viridiplantae</taxon>
        <taxon>Streptophyta</taxon>
        <taxon>Embryophyta</taxon>
        <taxon>Tracheophyta</taxon>
        <taxon>Spermatophyta</taxon>
        <taxon>Magnoliopsida</taxon>
        <taxon>eudicotyledons</taxon>
        <taxon>Gunneridae</taxon>
        <taxon>Pentapetalae</taxon>
        <taxon>rosids</taxon>
        <taxon>fabids</taxon>
        <taxon>Fagales</taxon>
        <taxon>Fagaceae</taxon>
        <taxon>Lithocarpus</taxon>
    </lineage>
</organism>
<keyword evidence="2" id="KW-1185">Reference proteome</keyword>
<dbReference type="PANTHER" id="PTHR31973">
    <property type="entry name" value="POLYPROTEIN, PUTATIVE-RELATED"/>
    <property type="match status" value="1"/>
</dbReference>
<protein>
    <recommendedName>
        <fullName evidence="3">MULE transposase domain-containing protein</fullName>
    </recommendedName>
</protein>
<evidence type="ECO:0000313" key="2">
    <source>
        <dbReference type="Proteomes" id="UP001459277"/>
    </source>
</evidence>
<dbReference type="AlphaFoldDB" id="A0AAW2DDZ4"/>
<gene>
    <name evidence="1" type="ORF">SO802_009340</name>
</gene>